<evidence type="ECO:0000256" key="1">
    <source>
        <dbReference type="ARBA" id="ARBA00022490"/>
    </source>
</evidence>
<dbReference type="PANTHER" id="PTHR43555">
    <property type="entry name" value="PHOSPHORIBOSYLFORMYLGLYCINAMIDINE SYNTHASE SUBUNIT PURL"/>
    <property type="match status" value="1"/>
</dbReference>
<dbReference type="SUPFAM" id="SSF56042">
    <property type="entry name" value="PurM C-terminal domain-like"/>
    <property type="match status" value="1"/>
</dbReference>
<dbReference type="Gene3D" id="3.30.1330.10">
    <property type="entry name" value="PurM-like, N-terminal domain"/>
    <property type="match status" value="1"/>
</dbReference>
<feature type="domain" description="PurM-like N-terminal" evidence="2">
    <location>
        <begin position="52"/>
        <end position="185"/>
    </location>
</feature>
<dbReference type="InterPro" id="IPR036921">
    <property type="entry name" value="PurM-like_N_sf"/>
</dbReference>
<evidence type="ECO:0000313" key="4">
    <source>
        <dbReference type="EMBL" id="RQD75205.1"/>
    </source>
</evidence>
<dbReference type="PANTHER" id="PTHR43555:SF1">
    <property type="entry name" value="PHOSPHORIBOSYLFORMYLGLYCINAMIDINE SYNTHASE SUBUNIT PURL"/>
    <property type="match status" value="1"/>
</dbReference>
<evidence type="ECO:0000259" key="2">
    <source>
        <dbReference type="Pfam" id="PF00586"/>
    </source>
</evidence>
<evidence type="ECO:0000259" key="3">
    <source>
        <dbReference type="Pfam" id="PF02769"/>
    </source>
</evidence>
<accession>A0A424YCU6</accession>
<dbReference type="Gene3D" id="3.90.650.10">
    <property type="entry name" value="PurM-like C-terminal domain"/>
    <property type="match status" value="1"/>
</dbReference>
<reference evidence="4 5" key="1">
    <citation type="submission" date="2018-08" db="EMBL/GenBank/DDBJ databases">
        <title>The metabolism and importance of syntrophic acetate oxidation coupled to methane or sulfide production in haloalkaline environments.</title>
        <authorList>
            <person name="Timmers P.H.A."/>
            <person name="Vavourakis C.D."/>
            <person name="Sorokin D.Y."/>
            <person name="Sinninghe Damste J.S."/>
            <person name="Muyzer G."/>
            <person name="Stams A.J.M."/>
            <person name="Plugge C.M."/>
        </authorList>
    </citation>
    <scope>NUCLEOTIDE SEQUENCE [LARGE SCALE GENOMIC DNA]</scope>
    <source>
        <strain evidence="4">MSAO_Bac1</strain>
    </source>
</reference>
<dbReference type="InterPro" id="IPR010918">
    <property type="entry name" value="PurM-like_C_dom"/>
</dbReference>
<name>A0A424YCU6_9FIRM</name>
<evidence type="ECO:0000313" key="5">
    <source>
        <dbReference type="Proteomes" id="UP000285138"/>
    </source>
</evidence>
<dbReference type="Pfam" id="PF02769">
    <property type="entry name" value="AIRS_C"/>
    <property type="match status" value="1"/>
</dbReference>
<organism evidence="4 5">
    <name type="scientific">Candidatus Syntrophonatronum acetioxidans</name>
    <dbReference type="NCBI Taxonomy" id="1795816"/>
    <lineage>
        <taxon>Bacteria</taxon>
        <taxon>Bacillati</taxon>
        <taxon>Bacillota</taxon>
        <taxon>Clostridia</taxon>
        <taxon>Eubacteriales</taxon>
        <taxon>Syntrophomonadaceae</taxon>
        <taxon>Candidatus Syntrophonatronum</taxon>
    </lineage>
</organism>
<gene>
    <name evidence="4" type="ORF">D5R97_06590</name>
</gene>
<keyword evidence="1" id="KW-0963">Cytoplasm</keyword>
<protein>
    <submittedName>
        <fullName evidence="4">Phosphoribosylformylglycinamidine synthase</fullName>
    </submittedName>
</protein>
<dbReference type="SUPFAM" id="SSF55326">
    <property type="entry name" value="PurM N-terminal domain-like"/>
    <property type="match status" value="1"/>
</dbReference>
<dbReference type="InterPro" id="IPR010074">
    <property type="entry name" value="PRibForGlyAmidine_synth_PurL"/>
</dbReference>
<feature type="domain" description="PurM-like C-terminal" evidence="3">
    <location>
        <begin position="200"/>
        <end position="342"/>
    </location>
</feature>
<comment type="caution">
    <text evidence="4">The sequence shown here is derived from an EMBL/GenBank/DDBJ whole genome shotgun (WGS) entry which is preliminary data.</text>
</comment>
<dbReference type="InterPro" id="IPR016188">
    <property type="entry name" value="PurM-like_N"/>
</dbReference>
<dbReference type="Pfam" id="PF00586">
    <property type="entry name" value="AIRS"/>
    <property type="match status" value="1"/>
</dbReference>
<dbReference type="InterPro" id="IPR036676">
    <property type="entry name" value="PurM-like_C_sf"/>
</dbReference>
<sequence length="369" mass="39497">MNQVEKALMHGLFVHLHHNIEKAIDFGEFKKLNDKVDNTWPGALLVGPDANDDAAVIQIPGTECYVAAKMESHCSPCVPRPYDGSATGAGGAMRDVVAMGARPLFLLDFIGTRPLEDKVVVGPCGFDHEDCICGNCQVMTSQDRLNLMLKGVRDMCDSMDVFVAGGGFSTSFSDIVPAVVISVVGKQITDKPLTKPAKSPGDKIIMVGRTSTDGNDTLYRAGLVSVMRPAEALFQEERVTMEASLAAFRTGKIKACSDLGAAGIGAGVCESARFGGLGARVDLTQVPVKGEGISPEEILICETQARMLFQVAPEDAREVLEALRTQTEAAAIIGEITDEDKTLFEYKGQKVAEVPNRPSAETLKYLSNL</sequence>
<dbReference type="GO" id="GO:0006189">
    <property type="term" value="P:'de novo' IMP biosynthetic process"/>
    <property type="evidence" value="ECO:0007669"/>
    <property type="project" value="InterPro"/>
</dbReference>
<dbReference type="GO" id="GO:0004642">
    <property type="term" value="F:phosphoribosylformylglycinamidine synthase activity"/>
    <property type="evidence" value="ECO:0007669"/>
    <property type="project" value="InterPro"/>
</dbReference>
<dbReference type="AlphaFoldDB" id="A0A424YCU6"/>
<proteinExistence type="predicted"/>
<dbReference type="Proteomes" id="UP000285138">
    <property type="component" value="Unassembled WGS sequence"/>
</dbReference>
<dbReference type="EMBL" id="QZAA01000167">
    <property type="protein sequence ID" value="RQD75205.1"/>
    <property type="molecule type" value="Genomic_DNA"/>
</dbReference>